<feature type="domain" description="Guanylate cyclase" evidence="3">
    <location>
        <begin position="287"/>
        <end position="422"/>
    </location>
</feature>
<evidence type="ECO:0000256" key="1">
    <source>
        <dbReference type="SAM" id="MobiDB-lite"/>
    </source>
</evidence>
<proteinExistence type="predicted"/>
<dbReference type="CDD" id="cd07302">
    <property type="entry name" value="CHD"/>
    <property type="match status" value="1"/>
</dbReference>
<dbReference type="SMART" id="SM00044">
    <property type="entry name" value="CYCc"/>
    <property type="match status" value="1"/>
</dbReference>
<feature type="transmembrane region" description="Helical" evidence="2">
    <location>
        <begin position="68"/>
        <end position="84"/>
    </location>
</feature>
<organism evidence="4 5">
    <name type="scientific">Leptospira tipperaryensis</name>
    <dbReference type="NCBI Taxonomy" id="2564040"/>
    <lineage>
        <taxon>Bacteria</taxon>
        <taxon>Pseudomonadati</taxon>
        <taxon>Spirochaetota</taxon>
        <taxon>Spirochaetia</taxon>
        <taxon>Leptospirales</taxon>
        <taxon>Leptospiraceae</taxon>
        <taxon>Leptospira</taxon>
    </lineage>
</organism>
<keyword evidence="2" id="KW-1133">Transmembrane helix</keyword>
<feature type="transmembrane region" description="Helical" evidence="2">
    <location>
        <begin position="221"/>
        <end position="240"/>
    </location>
</feature>
<keyword evidence="2" id="KW-0472">Membrane</keyword>
<feature type="compositionally biased region" description="Basic and acidic residues" evidence="1">
    <location>
        <begin position="9"/>
        <end position="21"/>
    </location>
</feature>
<dbReference type="AlphaFoldDB" id="A0A1D7UU70"/>
<dbReference type="InterPro" id="IPR001054">
    <property type="entry name" value="A/G_cyclase"/>
</dbReference>
<gene>
    <name evidence="4" type="ORF">A0128_03990</name>
</gene>
<feature type="transmembrane region" description="Helical" evidence="2">
    <location>
        <begin position="153"/>
        <end position="171"/>
    </location>
</feature>
<keyword evidence="5" id="KW-1185">Reference proteome</keyword>
<feature type="transmembrane region" description="Helical" evidence="2">
    <location>
        <begin position="124"/>
        <end position="141"/>
    </location>
</feature>
<dbReference type="SUPFAM" id="SSF55073">
    <property type="entry name" value="Nucleotide cyclase"/>
    <property type="match status" value="1"/>
</dbReference>
<accession>A0A1D7UU70</accession>
<evidence type="ECO:0000256" key="2">
    <source>
        <dbReference type="SAM" id="Phobius"/>
    </source>
</evidence>
<dbReference type="Gene3D" id="3.30.70.1230">
    <property type="entry name" value="Nucleotide cyclase"/>
    <property type="match status" value="1"/>
</dbReference>
<evidence type="ECO:0000259" key="3">
    <source>
        <dbReference type="PROSITE" id="PS50125"/>
    </source>
</evidence>
<dbReference type="KEGG" id="laj:A0128_03990"/>
<feature type="transmembrane region" description="Helical" evidence="2">
    <location>
        <begin position="90"/>
        <end position="112"/>
    </location>
</feature>
<dbReference type="EMBL" id="CP015217">
    <property type="protein sequence ID" value="AOP33093.1"/>
    <property type="molecule type" value="Genomic_DNA"/>
</dbReference>
<dbReference type="InterPro" id="IPR050697">
    <property type="entry name" value="Adenylyl/Guanylyl_Cyclase_3/4"/>
</dbReference>
<feature type="region of interest" description="Disordered" evidence="1">
    <location>
        <begin position="1"/>
        <end position="21"/>
    </location>
</feature>
<dbReference type="PANTHER" id="PTHR43081:SF1">
    <property type="entry name" value="ADENYLATE CYCLASE, TERMINAL-DIFFERENTIATION SPECIFIC"/>
    <property type="match status" value="1"/>
</dbReference>
<keyword evidence="2" id="KW-0812">Transmembrane</keyword>
<dbReference type="GO" id="GO:0006171">
    <property type="term" value="P:cAMP biosynthetic process"/>
    <property type="evidence" value="ECO:0007669"/>
    <property type="project" value="TreeGrafter"/>
</dbReference>
<feature type="transmembrane region" description="Helical" evidence="2">
    <location>
        <begin position="178"/>
        <end position="201"/>
    </location>
</feature>
<dbReference type="OrthoDB" id="9806704at2"/>
<evidence type="ECO:0000313" key="4">
    <source>
        <dbReference type="EMBL" id="AOP33093.1"/>
    </source>
</evidence>
<dbReference type="GO" id="GO:0035556">
    <property type="term" value="P:intracellular signal transduction"/>
    <property type="evidence" value="ECO:0007669"/>
    <property type="project" value="InterPro"/>
</dbReference>
<dbReference type="PANTHER" id="PTHR43081">
    <property type="entry name" value="ADENYLATE CYCLASE, TERMINAL-DIFFERENTIATION SPECIFIC-RELATED"/>
    <property type="match status" value="1"/>
</dbReference>
<dbReference type="PROSITE" id="PS50125">
    <property type="entry name" value="GUANYLATE_CYCLASE_2"/>
    <property type="match status" value="1"/>
</dbReference>
<name>A0A1D7UU70_9LEPT</name>
<dbReference type="Pfam" id="PF00211">
    <property type="entry name" value="Guanylate_cyc"/>
    <property type="match status" value="1"/>
</dbReference>
<protein>
    <recommendedName>
        <fullName evidence="3">Guanylate cyclase domain-containing protein</fullName>
    </recommendedName>
</protein>
<dbReference type="GO" id="GO:0004016">
    <property type="term" value="F:adenylate cyclase activity"/>
    <property type="evidence" value="ECO:0007669"/>
    <property type="project" value="UniProtKB-ARBA"/>
</dbReference>
<dbReference type="Proteomes" id="UP000094197">
    <property type="component" value="Chromosome 1"/>
</dbReference>
<sequence length="471" mass="52574">MNQKNVRCNPKERPKPGEDPKGKCMIQNYLFKIYETLSHSLDRNRMSNSVREILEQEERNGAIIVNRFRYGISLFFLFLVFGTANTISDLVANLVFLFLFLGSTVLNTWVLAQKKKSINPFLDYASLFFDFFITLGLPIYFSLKVSPENFAHVLKNPSLFLLIVPIALTALQFRIKLVLLSMILFLVSWSGLIFIGLKSGVPLTNDWKEYILGSGVILSDLIFRPIPFLILGFILSFTTYRAISMIRRIGNLESRRASLARFFSPSVVEELSKSEGELGPGVRQKVTILFSDIRNFTRMSEEMDPVDLAKFLTDFRNRMTDAIFESGGSIDKFIGDAIMGTFGTPKPSTIPGLDSNNAVKAGKKMLAALKGLNSERAASGLAAIEIGIGVHTGEVFCGTIGSEGRMEYTVIGDAVNTASRIESLCKFFESEFLVSEEVYLELNSGVDTVKMPPVQVKGKEQKVQVYKLSTE</sequence>
<dbReference type="InterPro" id="IPR029787">
    <property type="entry name" value="Nucleotide_cyclase"/>
</dbReference>
<evidence type="ECO:0000313" key="5">
    <source>
        <dbReference type="Proteomes" id="UP000094197"/>
    </source>
</evidence>
<reference evidence="4 5" key="1">
    <citation type="submission" date="2016-04" db="EMBL/GenBank/DDBJ databases">
        <title>Complete genome seqeunce of Leptospira alstonii serovar Room22.</title>
        <authorList>
            <person name="Nally J.E."/>
            <person name="Bayles D.O."/>
            <person name="Hurley D."/>
            <person name="Fanning S."/>
            <person name="McMahon B.J."/>
            <person name="Arent Z."/>
        </authorList>
    </citation>
    <scope>NUCLEOTIDE SEQUENCE [LARGE SCALE GENOMIC DNA]</scope>
    <source>
        <strain evidence="4 5">GWTS #1</strain>
    </source>
</reference>